<feature type="region of interest" description="Disordered" evidence="6">
    <location>
        <begin position="522"/>
        <end position="593"/>
    </location>
</feature>
<feature type="domain" description="Anaphase-promoting complex subunit 4 long" evidence="8">
    <location>
        <begin position="260"/>
        <end position="436"/>
    </location>
</feature>
<keyword evidence="2" id="KW-0132">Cell division</keyword>
<dbReference type="GeneID" id="95981151"/>
<evidence type="ECO:0000259" key="8">
    <source>
        <dbReference type="Pfam" id="PF12896"/>
    </source>
</evidence>
<reference evidence="9 10" key="1">
    <citation type="submission" date="2023-08" db="EMBL/GenBank/DDBJ databases">
        <title>Annotated Genome Sequence of Vanrija albida AlHP1.</title>
        <authorList>
            <person name="Herzog R."/>
        </authorList>
    </citation>
    <scope>NUCLEOTIDE SEQUENCE [LARGE SCALE GENOMIC DNA]</scope>
    <source>
        <strain evidence="9 10">AlHP1</strain>
    </source>
</reference>
<keyword evidence="3" id="KW-0498">Mitosis</keyword>
<feature type="region of interest" description="Disordered" evidence="6">
    <location>
        <begin position="789"/>
        <end position="810"/>
    </location>
</feature>
<dbReference type="SUPFAM" id="SSF50969">
    <property type="entry name" value="YVTN repeat-like/Quinoprotein amine dehydrogenase"/>
    <property type="match status" value="1"/>
</dbReference>
<proteinExistence type="predicted"/>
<dbReference type="InterPro" id="IPR011044">
    <property type="entry name" value="Quino_amine_DH_bsu"/>
</dbReference>
<gene>
    <name evidence="9" type="ORF">Q8F55_000108</name>
</gene>
<organism evidence="9 10">
    <name type="scientific">Vanrija albida</name>
    <dbReference type="NCBI Taxonomy" id="181172"/>
    <lineage>
        <taxon>Eukaryota</taxon>
        <taxon>Fungi</taxon>
        <taxon>Dikarya</taxon>
        <taxon>Basidiomycota</taxon>
        <taxon>Agaricomycotina</taxon>
        <taxon>Tremellomycetes</taxon>
        <taxon>Trichosporonales</taxon>
        <taxon>Trichosporonaceae</taxon>
        <taxon>Vanrija</taxon>
    </lineage>
</organism>
<evidence type="ECO:0000256" key="6">
    <source>
        <dbReference type="SAM" id="MobiDB-lite"/>
    </source>
</evidence>
<evidence type="ECO:0000256" key="2">
    <source>
        <dbReference type="ARBA" id="ARBA00022618"/>
    </source>
</evidence>
<evidence type="ECO:0000313" key="10">
    <source>
        <dbReference type="Proteomes" id="UP001565368"/>
    </source>
</evidence>
<evidence type="ECO:0000256" key="5">
    <source>
        <dbReference type="ARBA" id="ARBA00023306"/>
    </source>
</evidence>
<name>A0ABR3QCC4_9TREE</name>
<dbReference type="Pfam" id="PF12894">
    <property type="entry name" value="ANAPC4_WD40"/>
    <property type="match status" value="1"/>
</dbReference>
<evidence type="ECO:0000256" key="3">
    <source>
        <dbReference type="ARBA" id="ARBA00022776"/>
    </source>
</evidence>
<dbReference type="InterPro" id="IPR024789">
    <property type="entry name" value="APC4"/>
</dbReference>
<dbReference type="Proteomes" id="UP001565368">
    <property type="component" value="Unassembled WGS sequence"/>
</dbReference>
<keyword evidence="5" id="KW-0131">Cell cycle</keyword>
<keyword evidence="4" id="KW-0833">Ubl conjugation pathway</keyword>
<feature type="compositionally biased region" description="Basic and acidic residues" evidence="6">
    <location>
        <begin position="574"/>
        <end position="593"/>
    </location>
</feature>
<dbReference type="PANTHER" id="PTHR13260">
    <property type="entry name" value="ANAPHASE PROMOTING COMPLEX SUBUNIT 4 APC4"/>
    <property type="match status" value="1"/>
</dbReference>
<evidence type="ECO:0000313" key="9">
    <source>
        <dbReference type="EMBL" id="KAL1412364.1"/>
    </source>
</evidence>
<dbReference type="Pfam" id="PF12896">
    <property type="entry name" value="ANAPC4"/>
    <property type="match status" value="1"/>
</dbReference>
<evidence type="ECO:0000256" key="1">
    <source>
        <dbReference type="ARBA" id="ARBA00016067"/>
    </source>
</evidence>
<evidence type="ECO:0000256" key="4">
    <source>
        <dbReference type="ARBA" id="ARBA00022786"/>
    </source>
</evidence>
<feature type="domain" description="Anaphase-promoting complex subunit 4-like WD40" evidence="7">
    <location>
        <begin position="32"/>
        <end position="86"/>
    </location>
</feature>
<protein>
    <recommendedName>
        <fullName evidence="1">Anaphase-promoting complex subunit 4</fullName>
    </recommendedName>
</protein>
<comment type="caution">
    <text evidence="9">The sequence shown here is derived from an EMBL/GenBank/DDBJ whole genome shotgun (WGS) entry which is preliminary data.</text>
</comment>
<dbReference type="PANTHER" id="PTHR13260:SF0">
    <property type="entry name" value="ANAPHASE-PROMOTING COMPLEX SUBUNIT 4"/>
    <property type="match status" value="1"/>
</dbReference>
<dbReference type="InterPro" id="IPR024977">
    <property type="entry name" value="Apc4-like_WD40_dom"/>
</dbReference>
<sequence length="810" mass="87194">MDTSTAPPAQAFTRMSTINLAHAHTLHPDACNPTMDLVCLLHEDEAVKSKVALWRMASGSKVWEVELGGRVLGLAWSRDGLVLSVLVLRLPSWASPNPHAAGKSTVEHRSVHTGQLIKSVPAPPGLLGSLSLLDYAPAAERARAPWWDMRWVAGAETWPTPQPGSALSLIEQLPRVTPVDPPKPVILNPFAPIQPTAKAKPGANPKLATFPALLPSTPRVLPDVLAISPPRNAGPSASLLTGTLLLADGTPAPPPPSTLALAESADMLETLLDIILRGLEAAQNAFKESEKQTMIWREELETCAEQQGMSTPDVHADLFRLLMISRSGPAVSEWLGNRMTNRTVAKWESTLETAFSTIKKVITESISPALERIMLVLDEMAGWSSDLAESDLVLDPKGIQAAKDICRGFALLVEDMRQAAELEEATSAEWSKWLRYGASSPLTTLTTEISRSAAITDDSVPIVTHDIKLVWSFMKNGFVNSQFRQNFPFGSANDVLPEGVAVRETPAVLNLDSTIRNTLTRLSGSSRLPESVASPPAAPDYSWNSSRASPRADEGAMGEEPSFAPSSPDTVGDNDEKREPAVPEEPPRVLEREPFPWANSLAAACSTIICSSHPRTKAPDAASDHLVAALPCPPIAERSVGSARWLVALGPSGLDIVAHDLGSNEVRALRVQADDGTITQAAFFDDEDLAVVFEAGGEHHLATAKVEVLLELIEAVEVGEALQEEVSRVLDPADPQRIPRAVLPIDRRRSLGSSRRHGLPADPWLLALNGRAGRRSGCVLVRGGTQVEALDLEGDEEDDEEEVEEDVDTE</sequence>
<dbReference type="RefSeq" id="XP_069212308.1">
    <property type="nucleotide sequence ID" value="XM_069348764.1"/>
</dbReference>
<dbReference type="EMBL" id="JBBXJM010000001">
    <property type="protein sequence ID" value="KAL1412364.1"/>
    <property type="molecule type" value="Genomic_DNA"/>
</dbReference>
<evidence type="ECO:0000259" key="7">
    <source>
        <dbReference type="Pfam" id="PF12894"/>
    </source>
</evidence>
<keyword evidence="10" id="KW-1185">Reference proteome</keyword>
<dbReference type="InterPro" id="IPR024790">
    <property type="entry name" value="APC4_long_dom"/>
</dbReference>
<feature type="compositionally biased region" description="Acidic residues" evidence="6">
    <location>
        <begin position="790"/>
        <end position="810"/>
    </location>
</feature>
<accession>A0ABR3QCC4</accession>